<evidence type="ECO:0000259" key="6">
    <source>
        <dbReference type="PROSITE" id="PS50002"/>
    </source>
</evidence>
<feature type="non-terminal residue" evidence="7">
    <location>
        <position position="1"/>
    </location>
</feature>
<feature type="non-terminal residue" evidence="7">
    <location>
        <position position="118"/>
    </location>
</feature>
<dbReference type="EMBL" id="KN881833">
    <property type="protein sequence ID" value="KIY48401.1"/>
    <property type="molecule type" value="Genomic_DNA"/>
</dbReference>
<keyword evidence="3" id="KW-0963">Cytoplasm</keyword>
<protein>
    <recommendedName>
        <fullName evidence="6">SH3 domain-containing protein</fullName>
    </recommendedName>
</protein>
<evidence type="ECO:0000313" key="8">
    <source>
        <dbReference type="Proteomes" id="UP000054144"/>
    </source>
</evidence>
<reference evidence="7 8" key="1">
    <citation type="journal article" date="2015" name="Fungal Genet. Biol.">
        <title>Evolution of novel wood decay mechanisms in Agaricales revealed by the genome sequences of Fistulina hepatica and Cylindrobasidium torrendii.</title>
        <authorList>
            <person name="Floudas D."/>
            <person name="Held B.W."/>
            <person name="Riley R."/>
            <person name="Nagy L.G."/>
            <person name="Koehler G."/>
            <person name="Ransdell A.S."/>
            <person name="Younus H."/>
            <person name="Chow J."/>
            <person name="Chiniquy J."/>
            <person name="Lipzen A."/>
            <person name="Tritt A."/>
            <person name="Sun H."/>
            <person name="Haridas S."/>
            <person name="LaButti K."/>
            <person name="Ohm R.A."/>
            <person name="Kues U."/>
            <person name="Blanchette R.A."/>
            <person name="Grigoriev I.V."/>
            <person name="Minto R.E."/>
            <person name="Hibbett D.S."/>
        </authorList>
    </citation>
    <scope>NUCLEOTIDE SEQUENCE [LARGE SCALE GENOMIC DNA]</scope>
    <source>
        <strain evidence="7 8">ATCC 64428</strain>
    </source>
</reference>
<keyword evidence="4" id="KW-0597">Phosphoprotein</keyword>
<comment type="subcellular location">
    <subcellularLocation>
        <location evidence="1">Cytoplasm</location>
    </subcellularLocation>
</comment>
<gene>
    <name evidence="7" type="ORF">FISHEDRAFT_16689</name>
</gene>
<evidence type="ECO:0000256" key="1">
    <source>
        <dbReference type="ARBA" id="ARBA00004496"/>
    </source>
</evidence>
<organism evidence="7 8">
    <name type="scientific">Fistulina hepatica ATCC 64428</name>
    <dbReference type="NCBI Taxonomy" id="1128425"/>
    <lineage>
        <taxon>Eukaryota</taxon>
        <taxon>Fungi</taxon>
        <taxon>Dikarya</taxon>
        <taxon>Basidiomycota</taxon>
        <taxon>Agaricomycotina</taxon>
        <taxon>Agaricomycetes</taxon>
        <taxon>Agaricomycetidae</taxon>
        <taxon>Agaricales</taxon>
        <taxon>Fistulinaceae</taxon>
        <taxon>Fistulina</taxon>
    </lineage>
</organism>
<keyword evidence="2 5" id="KW-0728">SH3 domain</keyword>
<dbReference type="GO" id="GO:0005543">
    <property type="term" value="F:phospholipid binding"/>
    <property type="evidence" value="ECO:0007669"/>
    <property type="project" value="TreeGrafter"/>
</dbReference>
<dbReference type="Gene3D" id="2.30.30.40">
    <property type="entry name" value="SH3 Domains"/>
    <property type="match status" value="2"/>
</dbReference>
<dbReference type="SUPFAM" id="SSF50044">
    <property type="entry name" value="SH3-domain"/>
    <property type="match status" value="2"/>
</dbReference>
<dbReference type="GO" id="GO:0009898">
    <property type="term" value="C:cytoplasmic side of plasma membrane"/>
    <property type="evidence" value="ECO:0007669"/>
    <property type="project" value="TreeGrafter"/>
</dbReference>
<dbReference type="PANTHER" id="PTHR23065">
    <property type="entry name" value="PROLINE-SERINE-THREONINE PHOSPHATASE INTERACTING PROTEIN 1"/>
    <property type="match status" value="1"/>
</dbReference>
<dbReference type="Proteomes" id="UP000054144">
    <property type="component" value="Unassembled WGS sequence"/>
</dbReference>
<dbReference type="CDD" id="cd00174">
    <property type="entry name" value="SH3"/>
    <property type="match status" value="2"/>
</dbReference>
<dbReference type="InterPro" id="IPR036028">
    <property type="entry name" value="SH3-like_dom_sf"/>
</dbReference>
<evidence type="ECO:0000256" key="3">
    <source>
        <dbReference type="ARBA" id="ARBA00022490"/>
    </source>
</evidence>
<accession>A0A0D7AEV4</accession>
<dbReference type="PROSITE" id="PS50002">
    <property type="entry name" value="SH3"/>
    <property type="match status" value="1"/>
</dbReference>
<dbReference type="InterPro" id="IPR001452">
    <property type="entry name" value="SH3_domain"/>
</dbReference>
<evidence type="ECO:0000256" key="5">
    <source>
        <dbReference type="PROSITE-ProRule" id="PRU00192"/>
    </source>
</evidence>
<name>A0A0D7AEV4_9AGAR</name>
<evidence type="ECO:0000313" key="7">
    <source>
        <dbReference type="EMBL" id="KIY48401.1"/>
    </source>
</evidence>
<dbReference type="Pfam" id="PF00018">
    <property type="entry name" value="SH3_1"/>
    <property type="match status" value="2"/>
</dbReference>
<evidence type="ECO:0000256" key="4">
    <source>
        <dbReference type="ARBA" id="ARBA00022553"/>
    </source>
</evidence>
<feature type="domain" description="SH3" evidence="6">
    <location>
        <begin position="1"/>
        <end position="58"/>
    </location>
</feature>
<dbReference type="GO" id="GO:0120104">
    <property type="term" value="C:mitotic actomyosin contractile ring, proximal layer"/>
    <property type="evidence" value="ECO:0007669"/>
    <property type="project" value="TreeGrafter"/>
</dbReference>
<sequence length="118" mass="13802">LHDYQETIEEEFDFQAGDSIVVTAPPEDGWWSGELLDEEGRPHERQVFFSNFVSLLSCERWATWSLHDYQETIEEEFDFQAGDSIVVTAPPEDGWWSGELLDEEGRPHERQVFFSNFV</sequence>
<dbReference type="PANTHER" id="PTHR23065:SF7">
    <property type="entry name" value="NOSTRIN, ISOFORM H"/>
    <property type="match status" value="1"/>
</dbReference>
<dbReference type="AlphaFoldDB" id="A0A0D7AEV4"/>
<dbReference type="GO" id="GO:0007010">
    <property type="term" value="P:cytoskeleton organization"/>
    <property type="evidence" value="ECO:0007669"/>
    <property type="project" value="TreeGrafter"/>
</dbReference>
<evidence type="ECO:0000256" key="2">
    <source>
        <dbReference type="ARBA" id="ARBA00022443"/>
    </source>
</evidence>
<keyword evidence="8" id="KW-1185">Reference proteome</keyword>
<proteinExistence type="predicted"/>
<dbReference type="OrthoDB" id="19092at2759"/>